<dbReference type="Pfam" id="PF13193">
    <property type="entry name" value="AMP-binding_C"/>
    <property type="match status" value="1"/>
</dbReference>
<evidence type="ECO:0000259" key="3">
    <source>
        <dbReference type="Pfam" id="PF00501"/>
    </source>
</evidence>
<keyword evidence="6" id="KW-1185">Reference proteome</keyword>
<evidence type="ECO:0000256" key="2">
    <source>
        <dbReference type="ARBA" id="ARBA00022598"/>
    </source>
</evidence>
<sequence length="502" mass="54416">MDANLYTLFESRFPADRSAPLLHLDHGRVLTYAEAEATSARYASFFAGLGLAPGDRVAVQVEKSPEALLVYLACLRAGLVYLPLNSAYQAKEVAYFLDNAEPGAVITQSASIPWLQPLAAARGIKNLFTLTANGQGTFVQATKSAASTFATVPRDPDDLAAILYTSGTTGRSKGAMITHRNLGSNAEVLHKAWGFGPADVLVHMLPLFHVHGLFVACHCVLMNGTSMRFHAKFDADRALAEFRTSTVFMGVPTFYTRLLESPDLTKDACANMRLFISGSAPLLAETHIAFEERTGQRILERYGMTETGMLTSNPLEGDRRAGTVGPPLPGTEVRVIDEAGGHCEPGDIGQIEVRGPNVLTGYWRLPEKNKEEFTPDGFFRTGDVGTFSHDGYLSIVGRSKDLIITGGYNVYPKEVEIALDELPGVHESAVVGVPHKDFGEAVTAIIVAKAEAKPSEADVIAALRARLANFKVPKRVYFVEELPRNAMGKVQKNVLRDRYSGG</sequence>
<dbReference type="Pfam" id="PF00501">
    <property type="entry name" value="AMP-binding"/>
    <property type="match status" value="1"/>
</dbReference>
<dbReference type="InterPro" id="IPR045851">
    <property type="entry name" value="AMP-bd_C_sf"/>
</dbReference>
<dbReference type="Gene3D" id="3.30.300.30">
    <property type="match status" value="1"/>
</dbReference>
<dbReference type="KEGG" id="upl:DSM104440_01983"/>
<dbReference type="PANTHER" id="PTHR43201">
    <property type="entry name" value="ACYL-COA SYNTHETASE"/>
    <property type="match status" value="1"/>
</dbReference>
<dbReference type="InterPro" id="IPR000873">
    <property type="entry name" value="AMP-dep_synth/lig_dom"/>
</dbReference>
<dbReference type="EMBL" id="CP053073">
    <property type="protein sequence ID" value="QJR15166.1"/>
    <property type="molecule type" value="Genomic_DNA"/>
</dbReference>
<evidence type="ECO:0000256" key="1">
    <source>
        <dbReference type="ARBA" id="ARBA00006432"/>
    </source>
</evidence>
<comment type="similarity">
    <text evidence="1">Belongs to the ATP-dependent AMP-binding enzyme family.</text>
</comment>
<dbReference type="NCBIfam" id="NF005702">
    <property type="entry name" value="PRK07514.1"/>
    <property type="match status" value="1"/>
</dbReference>
<feature type="domain" description="AMP-dependent synthetase/ligase" evidence="3">
    <location>
        <begin position="16"/>
        <end position="363"/>
    </location>
</feature>
<protein>
    <submittedName>
        <fullName evidence="5">Long-chain-fatty-acid--CoA ligase</fullName>
        <ecNumber evidence="5">6.2.1.3</ecNumber>
    </submittedName>
</protein>
<accession>A0A6M4H6A7</accession>
<dbReference type="RefSeq" id="WP_171162211.1">
    <property type="nucleotide sequence ID" value="NZ_CP053073.1"/>
</dbReference>
<dbReference type="GO" id="GO:0004467">
    <property type="term" value="F:long-chain fatty acid-CoA ligase activity"/>
    <property type="evidence" value="ECO:0007669"/>
    <property type="project" value="UniProtKB-EC"/>
</dbReference>
<gene>
    <name evidence="5" type="primary">lcfB_3</name>
    <name evidence="5" type="ORF">DSM104440_01983</name>
</gene>
<dbReference type="AlphaFoldDB" id="A0A6M4H6A7"/>
<proteinExistence type="inferred from homology"/>
<dbReference type="EC" id="6.2.1.3" evidence="5"/>
<feature type="domain" description="AMP-binding enzyme C-terminal" evidence="4">
    <location>
        <begin position="414"/>
        <end position="489"/>
    </location>
</feature>
<name>A0A6M4H6A7_9PROT</name>
<dbReference type="GO" id="GO:0031956">
    <property type="term" value="F:medium-chain fatty acid-CoA ligase activity"/>
    <property type="evidence" value="ECO:0007669"/>
    <property type="project" value="TreeGrafter"/>
</dbReference>
<dbReference type="PANTHER" id="PTHR43201:SF8">
    <property type="entry name" value="ACYL-COA SYNTHETASE FAMILY MEMBER 3"/>
    <property type="match status" value="1"/>
</dbReference>
<dbReference type="InterPro" id="IPR042099">
    <property type="entry name" value="ANL_N_sf"/>
</dbReference>
<evidence type="ECO:0000313" key="6">
    <source>
        <dbReference type="Proteomes" id="UP000503096"/>
    </source>
</evidence>
<dbReference type="SUPFAM" id="SSF56801">
    <property type="entry name" value="Acetyl-CoA synthetase-like"/>
    <property type="match status" value="1"/>
</dbReference>
<dbReference type="PROSITE" id="PS00455">
    <property type="entry name" value="AMP_BINDING"/>
    <property type="match status" value="1"/>
</dbReference>
<evidence type="ECO:0000259" key="4">
    <source>
        <dbReference type="Pfam" id="PF13193"/>
    </source>
</evidence>
<dbReference type="CDD" id="cd05941">
    <property type="entry name" value="MCS"/>
    <property type="match status" value="1"/>
</dbReference>
<keyword evidence="2 5" id="KW-0436">Ligase</keyword>
<evidence type="ECO:0000313" key="5">
    <source>
        <dbReference type="EMBL" id="QJR15166.1"/>
    </source>
</evidence>
<reference evidence="5 6" key="1">
    <citation type="submission" date="2020-04" db="EMBL/GenBank/DDBJ databases">
        <title>Usitatibacter rugosus gen. nov., sp. nov. and Usitatibacter palustris sp. nov., novel members of Usitatibacteraceae fam. nov. within the order Nitrosomonadales isolated from soil.</title>
        <authorList>
            <person name="Huber K.J."/>
            <person name="Neumann-Schaal M."/>
            <person name="Geppert A."/>
            <person name="Luckner M."/>
            <person name="Wanner G."/>
            <person name="Overmann J."/>
        </authorList>
    </citation>
    <scope>NUCLEOTIDE SEQUENCE [LARGE SCALE GENOMIC DNA]</scope>
    <source>
        <strain evidence="5 6">Swamp67</strain>
    </source>
</reference>
<dbReference type="Proteomes" id="UP000503096">
    <property type="component" value="Chromosome"/>
</dbReference>
<dbReference type="InterPro" id="IPR025110">
    <property type="entry name" value="AMP-bd_C"/>
</dbReference>
<organism evidence="5 6">
    <name type="scientific">Usitatibacter palustris</name>
    <dbReference type="NCBI Taxonomy" id="2732487"/>
    <lineage>
        <taxon>Bacteria</taxon>
        <taxon>Pseudomonadati</taxon>
        <taxon>Pseudomonadota</taxon>
        <taxon>Betaproteobacteria</taxon>
        <taxon>Nitrosomonadales</taxon>
        <taxon>Usitatibacteraceae</taxon>
        <taxon>Usitatibacter</taxon>
    </lineage>
</organism>
<dbReference type="Gene3D" id="3.40.50.12780">
    <property type="entry name" value="N-terminal domain of ligase-like"/>
    <property type="match status" value="1"/>
</dbReference>
<dbReference type="InParanoid" id="A0A6M4H6A7"/>
<dbReference type="InterPro" id="IPR020845">
    <property type="entry name" value="AMP-binding_CS"/>
</dbReference>
<dbReference type="FunFam" id="3.30.300.30:FF:000008">
    <property type="entry name" value="2,3-dihydroxybenzoate-AMP ligase"/>
    <property type="match status" value="1"/>
</dbReference>